<keyword evidence="4" id="KW-1185">Reference proteome</keyword>
<dbReference type="Pfam" id="PF03756">
    <property type="entry name" value="AfsA"/>
    <property type="match status" value="2"/>
</dbReference>
<accession>A0ABX0ZPI9</accession>
<sequence length="342" mass="36521">MTTPVDRQAPVVPVELDYGRTIDRSLVHREAVSEVFVTDVRPVADRLVSAAVQLPLNHGYYNDHVQRPAAHDALLLLEAGRQAAIAGSHVHIGLSPGTLMIVDTFRLELPGFRHLFVGAAPGRLRIDTDYIGEPTRRGRYRKGKVVQRFLIAGGDGGPGGDGPGGTVEAGEHEMDVLFLNHHEHDVLRRAQRGTPAPLTSHYRDREDAGGGPVRVEPARVGRSSPVNVTLSDPRADGGTVSAAVTPRFDNRALFDHVYDHLPAMTLVEAARQLAVLTSGAPLTTYATGFTAAFSRFAELDAPLRAQAPAGSTGAGERTVPVRFVQDGAEIARITVTTTGGAP</sequence>
<evidence type="ECO:0000256" key="1">
    <source>
        <dbReference type="SAM" id="MobiDB-lite"/>
    </source>
</evidence>
<proteinExistence type="predicted"/>
<dbReference type="InterPro" id="IPR005509">
    <property type="entry name" value="AfsA_hotdog_dom"/>
</dbReference>
<evidence type="ECO:0000313" key="4">
    <source>
        <dbReference type="Proteomes" id="UP000734511"/>
    </source>
</evidence>
<gene>
    <name evidence="3" type="ORF">HCN08_16355</name>
</gene>
<organism evidence="3 4">
    <name type="scientific">Actinacidiphila epipremni</name>
    <dbReference type="NCBI Taxonomy" id="2053013"/>
    <lineage>
        <taxon>Bacteria</taxon>
        <taxon>Bacillati</taxon>
        <taxon>Actinomycetota</taxon>
        <taxon>Actinomycetes</taxon>
        <taxon>Kitasatosporales</taxon>
        <taxon>Streptomycetaceae</taxon>
        <taxon>Actinacidiphila</taxon>
    </lineage>
</organism>
<protein>
    <recommendedName>
        <fullName evidence="2">A-factor biosynthesis hotdog domain-containing protein</fullName>
    </recommendedName>
</protein>
<feature type="region of interest" description="Disordered" evidence="1">
    <location>
        <begin position="195"/>
        <end position="241"/>
    </location>
</feature>
<dbReference type="RefSeq" id="WP_167983812.1">
    <property type="nucleotide sequence ID" value="NZ_JAATEJ010000011.1"/>
</dbReference>
<comment type="caution">
    <text evidence="3">The sequence shown here is derived from an EMBL/GenBank/DDBJ whole genome shotgun (WGS) entry which is preliminary data.</text>
</comment>
<evidence type="ECO:0000259" key="2">
    <source>
        <dbReference type="Pfam" id="PF03756"/>
    </source>
</evidence>
<name>A0ABX0ZPI9_9ACTN</name>
<feature type="domain" description="A-factor biosynthesis hotdog" evidence="2">
    <location>
        <begin position="220"/>
        <end position="338"/>
    </location>
</feature>
<dbReference type="EMBL" id="JAATEJ010000011">
    <property type="protein sequence ID" value="NJP44957.1"/>
    <property type="molecule type" value="Genomic_DNA"/>
</dbReference>
<reference evidence="3 4" key="1">
    <citation type="submission" date="2020-03" db="EMBL/GenBank/DDBJ databases">
        <title>WGS of actinomycetes isolated from Thailand.</title>
        <authorList>
            <person name="Thawai C."/>
        </authorList>
    </citation>
    <scope>NUCLEOTIDE SEQUENCE [LARGE SCALE GENOMIC DNA]</scope>
    <source>
        <strain evidence="3 4">PRB2-1</strain>
    </source>
</reference>
<dbReference type="Proteomes" id="UP000734511">
    <property type="component" value="Unassembled WGS sequence"/>
</dbReference>
<feature type="domain" description="A-factor biosynthesis hotdog" evidence="2">
    <location>
        <begin position="26"/>
        <end position="131"/>
    </location>
</feature>
<evidence type="ECO:0000313" key="3">
    <source>
        <dbReference type="EMBL" id="NJP44957.1"/>
    </source>
</evidence>